<accession>A0A381WS46</accession>
<name>A0A381WS46_9ZZZZ</name>
<gene>
    <name evidence="2" type="ORF">METZ01_LOCUS107597</name>
</gene>
<dbReference type="EMBL" id="UINC01012548">
    <property type="protein sequence ID" value="SVA54743.1"/>
    <property type="molecule type" value="Genomic_DNA"/>
</dbReference>
<sequence>MAHYARLNADNVVIFITPLSDEVSLTDGVDDEAKSIAYLESLFGTDDTWIRTSYNHNIRGHYAGVGETYDPVNDIFVSLPSEYPSWVLNTTTGRYEAPVPEIKGYDWNEDTGAWEQPPKPEDLPS</sequence>
<evidence type="ECO:0000313" key="2">
    <source>
        <dbReference type="EMBL" id="SVA54743.1"/>
    </source>
</evidence>
<dbReference type="AlphaFoldDB" id="A0A381WS46"/>
<proteinExistence type="predicted"/>
<protein>
    <submittedName>
        <fullName evidence="2">Uncharacterized protein</fullName>
    </submittedName>
</protein>
<reference evidence="2" key="1">
    <citation type="submission" date="2018-05" db="EMBL/GenBank/DDBJ databases">
        <authorList>
            <person name="Lanie J.A."/>
            <person name="Ng W.-L."/>
            <person name="Kazmierczak K.M."/>
            <person name="Andrzejewski T.M."/>
            <person name="Davidsen T.M."/>
            <person name="Wayne K.J."/>
            <person name="Tettelin H."/>
            <person name="Glass J.I."/>
            <person name="Rusch D."/>
            <person name="Podicherti R."/>
            <person name="Tsui H.-C.T."/>
            <person name="Winkler M.E."/>
        </authorList>
    </citation>
    <scope>NUCLEOTIDE SEQUENCE</scope>
</reference>
<feature type="non-terminal residue" evidence="2">
    <location>
        <position position="125"/>
    </location>
</feature>
<organism evidence="2">
    <name type="scientific">marine metagenome</name>
    <dbReference type="NCBI Taxonomy" id="408172"/>
    <lineage>
        <taxon>unclassified sequences</taxon>
        <taxon>metagenomes</taxon>
        <taxon>ecological metagenomes</taxon>
    </lineage>
</organism>
<evidence type="ECO:0000256" key="1">
    <source>
        <dbReference type="SAM" id="MobiDB-lite"/>
    </source>
</evidence>
<feature type="region of interest" description="Disordered" evidence="1">
    <location>
        <begin position="106"/>
        <end position="125"/>
    </location>
</feature>